<name>A0A8K0JK39_9TREE</name>
<evidence type="ECO:0000256" key="1">
    <source>
        <dbReference type="ARBA" id="ARBA00009508"/>
    </source>
</evidence>
<evidence type="ECO:0000313" key="3">
    <source>
        <dbReference type="EMBL" id="KAG7532088.1"/>
    </source>
</evidence>
<accession>A0A8K0JK39</accession>
<dbReference type="InterPro" id="IPR051522">
    <property type="entry name" value="ISC_assembly_LYR"/>
</dbReference>
<dbReference type="Proteomes" id="UP000812966">
    <property type="component" value="Unassembled WGS sequence"/>
</dbReference>
<comment type="caution">
    <text evidence="3">The sequence shown here is derived from an EMBL/GenBank/DDBJ whole genome shotgun (WGS) entry which is preliminary data.</text>
</comment>
<dbReference type="OrthoDB" id="275715at2759"/>
<feature type="domain" description="Complex 1 LYR protein" evidence="2">
    <location>
        <begin position="11"/>
        <end position="40"/>
    </location>
</feature>
<dbReference type="InterPro" id="IPR045297">
    <property type="entry name" value="Complex1_LYR_LYRM4"/>
</dbReference>
<sequence length="106" mass="11963">MSRPSAQQLDQLYKQTLAASKRFASYNFREYFVRRTNERFTPLLSSATSGSVDASVDQKWWEKRVQELDVLKRAGEVNRTFQGPKMVIEHARPITAGGGEGVEASP</sequence>
<dbReference type="AlphaFoldDB" id="A0A8K0JK39"/>
<dbReference type="GO" id="GO:0005739">
    <property type="term" value="C:mitochondrion"/>
    <property type="evidence" value="ECO:0007669"/>
    <property type="project" value="TreeGrafter"/>
</dbReference>
<dbReference type="EMBL" id="JABELV010000074">
    <property type="protein sequence ID" value="KAG7532088.1"/>
    <property type="molecule type" value="Genomic_DNA"/>
</dbReference>
<gene>
    <name evidence="3" type="ORF">FFLO_03830</name>
</gene>
<proteinExistence type="inferred from homology"/>
<dbReference type="PANTHER" id="PTHR13166:SF7">
    <property type="entry name" value="LYR MOTIF-CONTAINING PROTEIN 4"/>
    <property type="match status" value="1"/>
</dbReference>
<dbReference type="PANTHER" id="PTHR13166">
    <property type="entry name" value="PROTEIN C6ORF149"/>
    <property type="match status" value="1"/>
</dbReference>
<evidence type="ECO:0000259" key="2">
    <source>
        <dbReference type="Pfam" id="PF05347"/>
    </source>
</evidence>
<protein>
    <recommendedName>
        <fullName evidence="2">Complex 1 LYR protein domain-containing protein</fullName>
    </recommendedName>
</protein>
<dbReference type="GO" id="GO:1990221">
    <property type="term" value="C:L-cysteine desulfurase complex"/>
    <property type="evidence" value="ECO:0007669"/>
    <property type="project" value="TreeGrafter"/>
</dbReference>
<dbReference type="GO" id="GO:0016226">
    <property type="term" value="P:iron-sulfur cluster assembly"/>
    <property type="evidence" value="ECO:0007669"/>
    <property type="project" value="InterPro"/>
</dbReference>
<keyword evidence="4" id="KW-1185">Reference proteome</keyword>
<reference evidence="3" key="1">
    <citation type="submission" date="2020-04" db="EMBL/GenBank/DDBJ databases">
        <title>Analysis of mating type loci in Filobasidium floriforme.</title>
        <authorList>
            <person name="Nowrousian M."/>
        </authorList>
    </citation>
    <scope>NUCLEOTIDE SEQUENCE</scope>
    <source>
        <strain evidence="3">CBS 6242</strain>
    </source>
</reference>
<dbReference type="InterPro" id="IPR008011">
    <property type="entry name" value="Complex1_LYR_dom"/>
</dbReference>
<evidence type="ECO:0000313" key="4">
    <source>
        <dbReference type="Proteomes" id="UP000812966"/>
    </source>
</evidence>
<comment type="similarity">
    <text evidence="1">Belongs to the complex I LYR family.</text>
</comment>
<dbReference type="Pfam" id="PF05347">
    <property type="entry name" value="Complex1_LYR"/>
    <property type="match status" value="1"/>
</dbReference>
<dbReference type="CDD" id="cd20264">
    <property type="entry name" value="Complex1_LYR_LYRM4"/>
    <property type="match status" value="1"/>
</dbReference>
<organism evidence="3 4">
    <name type="scientific">Filobasidium floriforme</name>
    <dbReference type="NCBI Taxonomy" id="5210"/>
    <lineage>
        <taxon>Eukaryota</taxon>
        <taxon>Fungi</taxon>
        <taxon>Dikarya</taxon>
        <taxon>Basidiomycota</taxon>
        <taxon>Agaricomycotina</taxon>
        <taxon>Tremellomycetes</taxon>
        <taxon>Filobasidiales</taxon>
        <taxon>Filobasidiaceae</taxon>
        <taxon>Filobasidium</taxon>
    </lineage>
</organism>